<name>A0A2H3KK24_9CHLR</name>
<dbReference type="OrthoDB" id="158914at2"/>
<keyword evidence="1" id="KW-1133">Transmembrane helix</keyword>
<dbReference type="RefSeq" id="WP_097654354.1">
    <property type="nucleotide sequence ID" value="NZ_LYXE01000129.1"/>
</dbReference>
<gene>
    <name evidence="2" type="ORF">A9Q02_17890</name>
</gene>
<organism evidence="2 3">
    <name type="scientific">Candidatus Chloroploca asiatica</name>
    <dbReference type="NCBI Taxonomy" id="1506545"/>
    <lineage>
        <taxon>Bacteria</taxon>
        <taxon>Bacillati</taxon>
        <taxon>Chloroflexota</taxon>
        <taxon>Chloroflexia</taxon>
        <taxon>Chloroflexales</taxon>
        <taxon>Chloroflexineae</taxon>
        <taxon>Oscillochloridaceae</taxon>
        <taxon>Candidatus Chloroploca</taxon>
    </lineage>
</organism>
<reference evidence="2 3" key="1">
    <citation type="submission" date="2016-05" db="EMBL/GenBank/DDBJ databases">
        <authorList>
            <person name="Lavstsen T."/>
            <person name="Jespersen J.S."/>
        </authorList>
    </citation>
    <scope>NUCLEOTIDE SEQUENCE [LARGE SCALE GENOMIC DNA]</scope>
    <source>
        <strain evidence="2 3">B7-9</strain>
    </source>
</reference>
<comment type="caution">
    <text evidence="2">The sequence shown here is derived from an EMBL/GenBank/DDBJ whole genome shotgun (WGS) entry which is preliminary data.</text>
</comment>
<dbReference type="Proteomes" id="UP000220922">
    <property type="component" value="Unassembled WGS sequence"/>
</dbReference>
<keyword evidence="3" id="KW-1185">Reference proteome</keyword>
<sequence>MTVETDMLTDAALRFSEAIRAERASTLDALANERQAALQIIQALRNETKRRTRQSTGRFAFGLLLGTAMGSAAIYVLHQRASEEMRLGLTARAESTGVSLQERVKQALEAGKRAAAKQEQTLWDDYRRRMIEQAKPKPRQEDPLF</sequence>
<evidence type="ECO:0000313" key="3">
    <source>
        <dbReference type="Proteomes" id="UP000220922"/>
    </source>
</evidence>
<keyword evidence="1" id="KW-0812">Transmembrane</keyword>
<dbReference type="EMBL" id="LYXE01000129">
    <property type="protein sequence ID" value="PDV97528.1"/>
    <property type="molecule type" value="Genomic_DNA"/>
</dbReference>
<evidence type="ECO:0000256" key="1">
    <source>
        <dbReference type="SAM" id="Phobius"/>
    </source>
</evidence>
<keyword evidence="1" id="KW-0472">Membrane</keyword>
<evidence type="ECO:0000313" key="2">
    <source>
        <dbReference type="EMBL" id="PDV97528.1"/>
    </source>
</evidence>
<proteinExistence type="predicted"/>
<accession>A0A2H3KK24</accession>
<protein>
    <submittedName>
        <fullName evidence="2">Uncharacterized protein</fullName>
    </submittedName>
</protein>
<feature type="transmembrane region" description="Helical" evidence="1">
    <location>
        <begin position="59"/>
        <end position="77"/>
    </location>
</feature>
<dbReference type="AlphaFoldDB" id="A0A2H3KK24"/>